<accession>A0A9P7V5D7</accession>
<dbReference type="Pfam" id="PF17119">
    <property type="entry name" value="MMU163"/>
    <property type="match status" value="1"/>
</dbReference>
<feature type="compositionally biased region" description="Basic and acidic residues" evidence="1">
    <location>
        <begin position="13"/>
        <end position="23"/>
    </location>
</feature>
<evidence type="ECO:0000313" key="2">
    <source>
        <dbReference type="EMBL" id="KAG7191692.1"/>
    </source>
</evidence>
<proteinExistence type="predicted"/>
<feature type="region of interest" description="Disordered" evidence="1">
    <location>
        <begin position="1"/>
        <end position="23"/>
    </location>
</feature>
<evidence type="ECO:0000313" key="3">
    <source>
        <dbReference type="Proteomes" id="UP000790833"/>
    </source>
</evidence>
<evidence type="ECO:0000256" key="1">
    <source>
        <dbReference type="SAM" id="MobiDB-lite"/>
    </source>
</evidence>
<dbReference type="OrthoDB" id="5329385at2759"/>
<gene>
    <name evidence="2" type="ORF">KQ657_002828</name>
</gene>
<dbReference type="EMBL" id="JAHMUF010000024">
    <property type="protein sequence ID" value="KAG7191692.1"/>
    <property type="molecule type" value="Genomic_DNA"/>
</dbReference>
<reference evidence="2" key="1">
    <citation type="submission" date="2021-03" db="EMBL/GenBank/DDBJ databases">
        <authorList>
            <person name="Palmer J.M."/>
        </authorList>
    </citation>
    <scope>NUCLEOTIDE SEQUENCE</scope>
    <source>
        <strain evidence="2">ARV_011</strain>
    </source>
</reference>
<name>A0A9P7V5D7_9ASCO</name>
<dbReference type="InterPro" id="IPR031342">
    <property type="entry name" value="Mug163-like"/>
</dbReference>
<dbReference type="RefSeq" id="XP_043047244.1">
    <property type="nucleotide sequence ID" value="XM_043193575.1"/>
</dbReference>
<organism evidence="2 3">
    <name type="scientific">Scheffersomyces spartinae</name>
    <dbReference type="NCBI Taxonomy" id="45513"/>
    <lineage>
        <taxon>Eukaryota</taxon>
        <taxon>Fungi</taxon>
        <taxon>Dikarya</taxon>
        <taxon>Ascomycota</taxon>
        <taxon>Saccharomycotina</taxon>
        <taxon>Pichiomycetes</taxon>
        <taxon>Debaryomycetaceae</taxon>
        <taxon>Scheffersomyces</taxon>
    </lineage>
</organism>
<comment type="caution">
    <text evidence="2">The sequence shown here is derived from an EMBL/GenBank/DDBJ whole genome shotgun (WGS) entry which is preliminary data.</text>
</comment>
<sequence>MIYRSRPLNNGNRDNDIDNDNDQHRKANLGSTLDTLKDLVPDILQRSLPKELLANDVVLRVLPTHFSEVNSYLPPLKGHVSYYATAKAIQLYINSLVGNPHVKVHILSVRTTNSSDVQCLFPHSNKIIMRWITCNSQCDHLDPDPTASRRRSFSTTRSYKFNPSNVADFILENSNTPPKKLNLQSISSTLANVTQGLLNGLSAPGSSDKVETVLSGIFVFELNNDNTQVLVHTIEDVDVIERYDEIQDPIGGPLAC</sequence>
<dbReference type="AlphaFoldDB" id="A0A9P7V5D7"/>
<protein>
    <submittedName>
        <fullName evidence="2">Uncharacterized protein</fullName>
    </submittedName>
</protein>
<dbReference type="Proteomes" id="UP000790833">
    <property type="component" value="Unassembled WGS sequence"/>
</dbReference>
<keyword evidence="3" id="KW-1185">Reference proteome</keyword>
<dbReference type="GeneID" id="66116202"/>